<keyword evidence="2" id="KW-0830">Ubiquinone</keyword>
<proteinExistence type="predicted"/>
<evidence type="ECO:0000313" key="2">
    <source>
        <dbReference type="EMBL" id="EKO38939.1"/>
    </source>
</evidence>
<accession>K6GCW9</accession>
<dbReference type="Gene3D" id="3.40.50.150">
    <property type="entry name" value="Vaccinia Virus protein VP39"/>
    <property type="match status" value="1"/>
</dbReference>
<dbReference type="Pfam" id="PF08241">
    <property type="entry name" value="Methyltransf_11"/>
    <property type="match status" value="1"/>
</dbReference>
<dbReference type="GO" id="GO:0008757">
    <property type="term" value="F:S-adenosylmethionine-dependent methyltransferase activity"/>
    <property type="evidence" value="ECO:0007669"/>
    <property type="project" value="InterPro"/>
</dbReference>
<dbReference type="GO" id="GO:0032259">
    <property type="term" value="P:methylation"/>
    <property type="evidence" value="ECO:0007669"/>
    <property type="project" value="UniProtKB-KW"/>
</dbReference>
<gene>
    <name evidence="2" type="ORF">B193_2352</name>
</gene>
<dbReference type="AlphaFoldDB" id="K6GCW9"/>
<protein>
    <submittedName>
        <fullName evidence="2">Methylase involved in ubiquinone/menaquinone biosynthesis</fullName>
    </submittedName>
</protein>
<dbReference type="PATRIC" id="fig|1206767.3.peg.2295"/>
<dbReference type="PANTHER" id="PTHR43591">
    <property type="entry name" value="METHYLTRANSFERASE"/>
    <property type="match status" value="1"/>
</dbReference>
<feature type="domain" description="Methyltransferase type 11" evidence="1">
    <location>
        <begin position="66"/>
        <end position="155"/>
    </location>
</feature>
<dbReference type="Proteomes" id="UP000006272">
    <property type="component" value="Unassembled WGS sequence"/>
</dbReference>
<reference evidence="2 3" key="1">
    <citation type="submission" date="2012-07" db="EMBL/GenBank/DDBJ databases">
        <title>Draft genome sequence of Desulfovibrio magneticus str. Maddingley MBC34 obtained from a metagenomic sequence of a methanogenic enrichment isolated from coal-seam formation water in Victoria, Australia.</title>
        <authorList>
            <person name="Greenfield P."/>
            <person name="Hendry P."/>
            <person name="Li D."/>
            <person name="Rosewarne C.P."/>
            <person name="Tran-Dinh N."/>
            <person name="Elbourne L.D.H."/>
            <person name="Paulsen I.T."/>
            <person name="Midgley D.J."/>
        </authorList>
    </citation>
    <scope>NUCLEOTIDE SEQUENCE [LARGE SCALE GENOMIC DNA]</scope>
    <source>
        <strain evidence="3">Maddingley MBC34</strain>
    </source>
</reference>
<keyword evidence="2" id="KW-0489">Methyltransferase</keyword>
<evidence type="ECO:0000313" key="3">
    <source>
        <dbReference type="Proteomes" id="UP000006272"/>
    </source>
</evidence>
<dbReference type="EMBL" id="ALAO01000189">
    <property type="protein sequence ID" value="EKO38939.1"/>
    <property type="molecule type" value="Genomic_DNA"/>
</dbReference>
<evidence type="ECO:0000259" key="1">
    <source>
        <dbReference type="Pfam" id="PF08241"/>
    </source>
</evidence>
<dbReference type="SUPFAM" id="SSF53335">
    <property type="entry name" value="S-adenosyl-L-methionine-dependent methyltransferases"/>
    <property type="match status" value="1"/>
</dbReference>
<dbReference type="PANTHER" id="PTHR43591:SF110">
    <property type="entry name" value="RHODANESE DOMAIN-CONTAINING PROTEIN"/>
    <property type="match status" value="1"/>
</dbReference>
<sequence>MEAANGNKWLEVWTRKGREAEAGGLASLMRADGFDAGTGSMTEDDWLRQAERIAVRLDLARARNVLEVGCGAGAMLWPLRDLPLACYGVDYSETLVDVACRAMPDITVQTAEAAALPFPDATFEAVFSHGVFFYFPDLDYAARALAEITRVLIPGKGRALILDLPDMALRDACERFRREVAYGGKDYPTEQEGPYRHTYYPRSFFTNFAAGRGMQAEFFDQDIASYPMSPYRYNVLLRFDHCRVSGCTEGASHAAGD</sequence>
<organism evidence="2 3">
    <name type="scientific">Solidesulfovibrio magneticus str. Maddingley MBC34</name>
    <dbReference type="NCBI Taxonomy" id="1206767"/>
    <lineage>
        <taxon>Bacteria</taxon>
        <taxon>Pseudomonadati</taxon>
        <taxon>Thermodesulfobacteriota</taxon>
        <taxon>Desulfovibrionia</taxon>
        <taxon>Desulfovibrionales</taxon>
        <taxon>Desulfovibrionaceae</taxon>
        <taxon>Solidesulfovibrio</taxon>
    </lineage>
</organism>
<keyword evidence="2" id="KW-0808">Transferase</keyword>
<comment type="caution">
    <text evidence="2">The sequence shown here is derived from an EMBL/GenBank/DDBJ whole genome shotgun (WGS) entry which is preliminary data.</text>
</comment>
<dbReference type="InterPro" id="IPR029063">
    <property type="entry name" value="SAM-dependent_MTases_sf"/>
</dbReference>
<name>K6GCW9_9BACT</name>
<dbReference type="InterPro" id="IPR013216">
    <property type="entry name" value="Methyltransf_11"/>
</dbReference>
<dbReference type="CDD" id="cd02440">
    <property type="entry name" value="AdoMet_MTases"/>
    <property type="match status" value="1"/>
</dbReference>